<sequence length="84" mass="8532">WASAPSRTAGTAPRTAGRADRTGRRRPAGWVRPVGVCARSDGGANGDGAVEGTAVESRTEPAKPHGGRARGVARGSDRSARGHC</sequence>
<dbReference type="AlphaFoldDB" id="A0A6J4V6X9"/>
<name>A0A6J4V6X9_9BACT</name>
<proteinExistence type="predicted"/>
<gene>
    <name evidence="2" type="ORF">AVDCRST_MAG19-2541</name>
</gene>
<dbReference type="EMBL" id="CADCWL010000124">
    <property type="protein sequence ID" value="CAA9568663.1"/>
    <property type="molecule type" value="Genomic_DNA"/>
</dbReference>
<protein>
    <submittedName>
        <fullName evidence="2">Uncharacterized protein</fullName>
    </submittedName>
</protein>
<evidence type="ECO:0000313" key="2">
    <source>
        <dbReference type="EMBL" id="CAA9568663.1"/>
    </source>
</evidence>
<evidence type="ECO:0000256" key="1">
    <source>
        <dbReference type="SAM" id="MobiDB-lite"/>
    </source>
</evidence>
<accession>A0A6J4V6X9</accession>
<feature type="compositionally biased region" description="Low complexity" evidence="1">
    <location>
        <begin position="1"/>
        <end position="16"/>
    </location>
</feature>
<feature type="region of interest" description="Disordered" evidence="1">
    <location>
        <begin position="1"/>
        <end position="84"/>
    </location>
</feature>
<feature type="non-terminal residue" evidence="2">
    <location>
        <position position="84"/>
    </location>
</feature>
<feature type="non-terminal residue" evidence="2">
    <location>
        <position position="1"/>
    </location>
</feature>
<feature type="compositionally biased region" description="Basic and acidic residues" evidence="1">
    <location>
        <begin position="75"/>
        <end position="84"/>
    </location>
</feature>
<reference evidence="2" key="1">
    <citation type="submission" date="2020-02" db="EMBL/GenBank/DDBJ databases">
        <authorList>
            <person name="Meier V. D."/>
        </authorList>
    </citation>
    <scope>NUCLEOTIDE SEQUENCE</scope>
    <source>
        <strain evidence="2">AVDCRST_MAG19</strain>
    </source>
</reference>
<organism evidence="2">
    <name type="scientific">uncultured Thermomicrobiales bacterium</name>
    <dbReference type="NCBI Taxonomy" id="1645740"/>
    <lineage>
        <taxon>Bacteria</taxon>
        <taxon>Pseudomonadati</taxon>
        <taxon>Thermomicrobiota</taxon>
        <taxon>Thermomicrobia</taxon>
        <taxon>Thermomicrobiales</taxon>
        <taxon>environmental samples</taxon>
    </lineage>
</organism>